<dbReference type="HOGENOM" id="CLU_2671227_0_0_1"/>
<organism evidence="2 3">
    <name type="scientific">Galerina marginata (strain CBS 339.88)</name>
    <dbReference type="NCBI Taxonomy" id="685588"/>
    <lineage>
        <taxon>Eukaryota</taxon>
        <taxon>Fungi</taxon>
        <taxon>Dikarya</taxon>
        <taxon>Basidiomycota</taxon>
        <taxon>Agaricomycotina</taxon>
        <taxon>Agaricomycetes</taxon>
        <taxon>Agaricomycetidae</taxon>
        <taxon>Agaricales</taxon>
        <taxon>Agaricineae</taxon>
        <taxon>Strophariaceae</taxon>
        <taxon>Galerina</taxon>
    </lineage>
</organism>
<proteinExistence type="predicted"/>
<evidence type="ECO:0000256" key="1">
    <source>
        <dbReference type="SAM" id="Phobius"/>
    </source>
</evidence>
<sequence>MLIIPLRDEPLIIINLIPTMCVSFQALLVSISLGALVGSIYTDEVCQALNALIQSTMADKARTPCHASSKIINVD</sequence>
<name>A0A067TPY8_GALM3</name>
<evidence type="ECO:0000313" key="2">
    <source>
        <dbReference type="EMBL" id="KDR84387.1"/>
    </source>
</evidence>
<keyword evidence="1" id="KW-0812">Transmembrane</keyword>
<gene>
    <name evidence="2" type="ORF">GALMADRAFT_711026</name>
</gene>
<keyword evidence="1" id="KW-1133">Transmembrane helix</keyword>
<reference evidence="3" key="1">
    <citation type="journal article" date="2014" name="Proc. Natl. Acad. Sci. U.S.A.">
        <title>Extensive sampling of basidiomycete genomes demonstrates inadequacy of the white-rot/brown-rot paradigm for wood decay fungi.</title>
        <authorList>
            <person name="Riley R."/>
            <person name="Salamov A.A."/>
            <person name="Brown D.W."/>
            <person name="Nagy L.G."/>
            <person name="Floudas D."/>
            <person name="Held B.W."/>
            <person name="Levasseur A."/>
            <person name="Lombard V."/>
            <person name="Morin E."/>
            <person name="Otillar R."/>
            <person name="Lindquist E.A."/>
            <person name="Sun H."/>
            <person name="LaButti K.M."/>
            <person name="Schmutz J."/>
            <person name="Jabbour D."/>
            <person name="Luo H."/>
            <person name="Baker S.E."/>
            <person name="Pisabarro A.G."/>
            <person name="Walton J.D."/>
            <person name="Blanchette R.A."/>
            <person name="Henrissat B."/>
            <person name="Martin F."/>
            <person name="Cullen D."/>
            <person name="Hibbett D.S."/>
            <person name="Grigoriev I.V."/>
        </authorList>
    </citation>
    <scope>NUCLEOTIDE SEQUENCE [LARGE SCALE GENOMIC DNA]</scope>
    <source>
        <strain evidence="3">CBS 339.88</strain>
    </source>
</reference>
<protein>
    <submittedName>
        <fullName evidence="2">Uncharacterized protein</fullName>
    </submittedName>
</protein>
<dbReference type="EMBL" id="KL142368">
    <property type="protein sequence ID" value="KDR84387.1"/>
    <property type="molecule type" value="Genomic_DNA"/>
</dbReference>
<accession>A0A067TPY8</accession>
<evidence type="ECO:0000313" key="3">
    <source>
        <dbReference type="Proteomes" id="UP000027222"/>
    </source>
</evidence>
<dbReference type="AlphaFoldDB" id="A0A067TPY8"/>
<keyword evidence="3" id="KW-1185">Reference proteome</keyword>
<dbReference type="Proteomes" id="UP000027222">
    <property type="component" value="Unassembled WGS sequence"/>
</dbReference>
<feature type="transmembrane region" description="Helical" evidence="1">
    <location>
        <begin position="12"/>
        <end position="41"/>
    </location>
</feature>
<keyword evidence="1" id="KW-0472">Membrane</keyword>